<feature type="domain" description="AMP-dependent synthetase/ligase" evidence="4">
    <location>
        <begin position="12"/>
        <end position="407"/>
    </location>
</feature>
<dbReference type="Pfam" id="PF00501">
    <property type="entry name" value="AMP-binding"/>
    <property type="match status" value="1"/>
</dbReference>
<sequence length="552" mass="62639">MKESFIAYIEDSIKENWDLPSLTDYKGATLQYKDVARKIEKIHIIFEESGIVKGDKIALCGRNCSHWGVAFLATITYGAVAVPILHEFKADNIHNIVNHSDAKLLFAGDMVWENLNETAMPLLEGIIFMQDFSVLISRSEKLTNAREHLNEMFGKKYPKNFRQEHINYHKDQPEELAIINYTSGTTSNSKGVMLPYRSLWSNTLFAREVLDMKAGDKLVSMLPLAHMYSLAFEFIYEFSTGCSIYFLTRSPSPKIIFQAFAEIKPSLIIAVPLIIEKIIKKNVLPKLETPATKLLLKVPIVNEKIKATICKQVVAAFGGQFKEVVIGGAAINQEVESFLKEIDFPYTVGYGMTECGPIVAYEDWKTFKPKSCGKSAHRMEIKILSPDPENVVGEIVCRGMNTMLGYYKNEEATAEVLEENGWLHTGDLGVIDAEGNVTIRGRSKNMLLSNNGQNIYPEEIEDKLNNMPYVAESVIIQQNEKLVGLVYPDMEEAFANGLKDKDIERIMEENRITLNEALPTYSQIMKIKIYPEEFEKTPKKSIKRYLYMETNR</sequence>
<dbReference type="InterPro" id="IPR045851">
    <property type="entry name" value="AMP-bd_C_sf"/>
</dbReference>
<dbReference type="Gene3D" id="3.40.50.12780">
    <property type="entry name" value="N-terminal domain of ligase-like"/>
    <property type="match status" value="1"/>
</dbReference>
<accession>A0A5J4S4S3</accession>
<dbReference type="GO" id="GO:0004467">
    <property type="term" value="F:long-chain fatty acid-CoA ligase activity"/>
    <property type="evidence" value="ECO:0007669"/>
    <property type="project" value="UniProtKB-EC"/>
</dbReference>
<dbReference type="InterPro" id="IPR020845">
    <property type="entry name" value="AMP-binding_CS"/>
</dbReference>
<dbReference type="InterPro" id="IPR042099">
    <property type="entry name" value="ANL_N_sf"/>
</dbReference>
<comment type="caution">
    <text evidence="5">The sequence shown here is derived from an EMBL/GenBank/DDBJ whole genome shotgun (WGS) entry which is preliminary data.</text>
</comment>
<dbReference type="Gene3D" id="3.30.300.30">
    <property type="match status" value="1"/>
</dbReference>
<dbReference type="GO" id="GO:0016020">
    <property type="term" value="C:membrane"/>
    <property type="evidence" value="ECO:0007669"/>
    <property type="project" value="TreeGrafter"/>
</dbReference>
<dbReference type="PANTHER" id="PTHR43272:SF33">
    <property type="entry name" value="AMP-BINDING DOMAIN-CONTAINING PROTEIN-RELATED"/>
    <property type="match status" value="1"/>
</dbReference>
<protein>
    <submittedName>
        <fullName evidence="5">Long-chain-fatty-acid--CoA ligase</fullName>
        <ecNumber evidence="5">6.2.1.3</ecNumber>
    </submittedName>
</protein>
<evidence type="ECO:0000256" key="1">
    <source>
        <dbReference type="ARBA" id="ARBA00022741"/>
    </source>
</evidence>
<dbReference type="EC" id="6.2.1.3" evidence="5"/>
<comment type="catalytic activity">
    <reaction evidence="3">
        <text>a long-chain fatty acid + ATP + CoA = a long-chain fatty acyl-CoA + AMP + diphosphate</text>
        <dbReference type="Rhea" id="RHEA:15421"/>
        <dbReference type="ChEBI" id="CHEBI:30616"/>
        <dbReference type="ChEBI" id="CHEBI:33019"/>
        <dbReference type="ChEBI" id="CHEBI:57287"/>
        <dbReference type="ChEBI" id="CHEBI:57560"/>
        <dbReference type="ChEBI" id="CHEBI:83139"/>
        <dbReference type="ChEBI" id="CHEBI:456215"/>
        <dbReference type="EC" id="6.2.1.3"/>
    </reaction>
    <physiologicalReaction direction="left-to-right" evidence="3">
        <dbReference type="Rhea" id="RHEA:15422"/>
    </physiologicalReaction>
</comment>
<keyword evidence="5" id="KW-0436">Ligase</keyword>
<evidence type="ECO:0000313" key="5">
    <source>
        <dbReference type="EMBL" id="KAA6340788.1"/>
    </source>
</evidence>
<dbReference type="EMBL" id="SNRY01000433">
    <property type="protein sequence ID" value="KAA6340788.1"/>
    <property type="molecule type" value="Genomic_DNA"/>
</dbReference>
<dbReference type="GO" id="GO:0005524">
    <property type="term" value="F:ATP binding"/>
    <property type="evidence" value="ECO:0007669"/>
    <property type="project" value="UniProtKB-KW"/>
</dbReference>
<name>A0A5J4S4S3_9ZZZZ</name>
<proteinExistence type="predicted"/>
<reference evidence="5" key="1">
    <citation type="submission" date="2019-03" db="EMBL/GenBank/DDBJ databases">
        <title>Single cell metagenomics reveals metabolic interactions within the superorganism composed of flagellate Streblomastix strix and complex community of Bacteroidetes bacteria on its surface.</title>
        <authorList>
            <person name="Treitli S.C."/>
            <person name="Kolisko M."/>
            <person name="Husnik F."/>
            <person name="Keeling P."/>
            <person name="Hampl V."/>
        </authorList>
    </citation>
    <scope>NUCLEOTIDE SEQUENCE</scope>
    <source>
        <strain evidence="5">STM</strain>
    </source>
</reference>
<evidence type="ECO:0000256" key="2">
    <source>
        <dbReference type="ARBA" id="ARBA00022840"/>
    </source>
</evidence>
<dbReference type="SUPFAM" id="SSF56801">
    <property type="entry name" value="Acetyl-CoA synthetase-like"/>
    <property type="match status" value="1"/>
</dbReference>
<keyword evidence="2" id="KW-0067">ATP-binding</keyword>
<dbReference type="InterPro" id="IPR000873">
    <property type="entry name" value="AMP-dep_synth/lig_dom"/>
</dbReference>
<gene>
    <name evidence="5" type="ORF">EZS27_011365</name>
</gene>
<dbReference type="PROSITE" id="PS00455">
    <property type="entry name" value="AMP_BINDING"/>
    <property type="match status" value="1"/>
</dbReference>
<organism evidence="5">
    <name type="scientific">termite gut metagenome</name>
    <dbReference type="NCBI Taxonomy" id="433724"/>
    <lineage>
        <taxon>unclassified sequences</taxon>
        <taxon>metagenomes</taxon>
        <taxon>organismal metagenomes</taxon>
    </lineage>
</organism>
<evidence type="ECO:0000256" key="3">
    <source>
        <dbReference type="ARBA" id="ARBA00024484"/>
    </source>
</evidence>
<keyword evidence="1" id="KW-0547">Nucleotide-binding</keyword>
<dbReference type="PANTHER" id="PTHR43272">
    <property type="entry name" value="LONG-CHAIN-FATTY-ACID--COA LIGASE"/>
    <property type="match status" value="1"/>
</dbReference>
<evidence type="ECO:0000259" key="4">
    <source>
        <dbReference type="Pfam" id="PF00501"/>
    </source>
</evidence>
<dbReference type="AlphaFoldDB" id="A0A5J4S4S3"/>